<feature type="domain" description="HTH merR-type" evidence="5">
    <location>
        <begin position="1"/>
        <end position="48"/>
    </location>
</feature>
<evidence type="ECO:0000313" key="6">
    <source>
        <dbReference type="EMBL" id="MBE3000531.1"/>
    </source>
</evidence>
<organism evidence="6 7">
    <name type="scientific">Nocardiopsis coralli</name>
    <dbReference type="NCBI Taxonomy" id="2772213"/>
    <lineage>
        <taxon>Bacteria</taxon>
        <taxon>Bacillati</taxon>
        <taxon>Actinomycetota</taxon>
        <taxon>Actinomycetes</taxon>
        <taxon>Streptosporangiales</taxon>
        <taxon>Nocardiopsidaceae</taxon>
        <taxon>Nocardiopsis</taxon>
    </lineage>
</organism>
<protein>
    <submittedName>
        <fullName evidence="6">MerR family transcriptional regulator</fullName>
    </submittedName>
</protein>
<dbReference type="InterPro" id="IPR000551">
    <property type="entry name" value="MerR-type_HTH_dom"/>
</dbReference>
<keyword evidence="7" id="KW-1185">Reference proteome</keyword>
<dbReference type="EMBL" id="JADBGI010000015">
    <property type="protein sequence ID" value="MBE3000531.1"/>
    <property type="molecule type" value="Genomic_DNA"/>
</dbReference>
<dbReference type="SMART" id="SM00422">
    <property type="entry name" value="HTH_MERR"/>
    <property type="match status" value="2"/>
</dbReference>
<dbReference type="Pfam" id="PF13411">
    <property type="entry name" value="MerR_1"/>
    <property type="match status" value="2"/>
</dbReference>
<feature type="domain" description="HTH merR-type" evidence="5">
    <location>
        <begin position="120"/>
        <end position="191"/>
    </location>
</feature>
<gene>
    <name evidence="6" type="ORF">IDM40_17740</name>
</gene>
<evidence type="ECO:0000256" key="4">
    <source>
        <dbReference type="ARBA" id="ARBA00023163"/>
    </source>
</evidence>
<keyword evidence="1" id="KW-0678">Repressor</keyword>
<keyword evidence="4" id="KW-0804">Transcription</keyword>
<keyword evidence="2" id="KW-0805">Transcription regulation</keyword>
<reference evidence="6 7" key="1">
    <citation type="submission" date="2020-09" db="EMBL/GenBank/DDBJ databases">
        <title>Diversity and distribution of actinomycetes associated with coral in the coast of Hainan.</title>
        <authorList>
            <person name="Li F."/>
        </authorList>
    </citation>
    <scope>NUCLEOTIDE SEQUENCE [LARGE SCALE GENOMIC DNA]</scope>
    <source>
        <strain evidence="6 7">HNM0947</strain>
    </source>
</reference>
<comment type="caution">
    <text evidence="6">The sequence shown here is derived from an EMBL/GenBank/DDBJ whole genome shotgun (WGS) entry which is preliminary data.</text>
</comment>
<evidence type="ECO:0000259" key="5">
    <source>
        <dbReference type="PROSITE" id="PS50937"/>
    </source>
</evidence>
<dbReference type="PANTHER" id="PTHR30204">
    <property type="entry name" value="REDOX-CYCLING DRUG-SENSING TRANSCRIPTIONAL ACTIVATOR SOXR"/>
    <property type="match status" value="1"/>
</dbReference>
<dbReference type="InterPro" id="IPR009061">
    <property type="entry name" value="DNA-bd_dom_put_sf"/>
</dbReference>
<dbReference type="Gene3D" id="1.10.1660.10">
    <property type="match status" value="2"/>
</dbReference>
<evidence type="ECO:0000256" key="1">
    <source>
        <dbReference type="ARBA" id="ARBA00022491"/>
    </source>
</evidence>
<sequence length="240" mass="25864">MTTSAVAAAAGYSVQQVRDLEALGTLPPASRAANGYRVFTRDHVRVLRAYRDLALAVGPVRARSALRDVRTLPGEEALALLSSLHVGLVRERQEALDARAALLAIREESFADPAPSNEDTMTITELAGAIGVRTSTLRFWEKEGLVVPERVEGRAGAARRYPLAAIREARITAALRAAGYRVPEVRDTMAALRGLYRSGDRLDTEGPLVALDERVGSIARRMSALLRAGAELAGLTRAVR</sequence>
<dbReference type="PROSITE" id="PS50937">
    <property type="entry name" value="HTH_MERR_2"/>
    <property type="match status" value="2"/>
</dbReference>
<dbReference type="Proteomes" id="UP000806528">
    <property type="component" value="Unassembled WGS sequence"/>
</dbReference>
<dbReference type="SUPFAM" id="SSF46955">
    <property type="entry name" value="Putative DNA-binding domain"/>
    <property type="match status" value="2"/>
</dbReference>
<accession>A0ABR9P9L7</accession>
<evidence type="ECO:0000313" key="7">
    <source>
        <dbReference type="Proteomes" id="UP000806528"/>
    </source>
</evidence>
<proteinExistence type="predicted"/>
<evidence type="ECO:0000256" key="2">
    <source>
        <dbReference type="ARBA" id="ARBA00023015"/>
    </source>
</evidence>
<dbReference type="InterPro" id="IPR047057">
    <property type="entry name" value="MerR_fam"/>
</dbReference>
<dbReference type="PANTHER" id="PTHR30204:SF69">
    <property type="entry name" value="MERR-FAMILY TRANSCRIPTIONAL REGULATOR"/>
    <property type="match status" value="1"/>
</dbReference>
<name>A0ABR9P9L7_9ACTN</name>
<keyword evidence="3" id="KW-0238">DNA-binding</keyword>
<evidence type="ECO:0000256" key="3">
    <source>
        <dbReference type="ARBA" id="ARBA00023125"/>
    </source>
</evidence>